<protein>
    <recommendedName>
        <fullName evidence="3">PDZ domain-containing protein</fullName>
    </recommendedName>
</protein>
<evidence type="ECO:0008006" key="3">
    <source>
        <dbReference type="Google" id="ProtNLM"/>
    </source>
</evidence>
<evidence type="ECO:0000313" key="1">
    <source>
        <dbReference type="EMBL" id="TYB31183.1"/>
    </source>
</evidence>
<dbReference type="SUPFAM" id="SSF50156">
    <property type="entry name" value="PDZ domain-like"/>
    <property type="match status" value="1"/>
</dbReference>
<proteinExistence type="predicted"/>
<evidence type="ECO:0000313" key="2">
    <source>
        <dbReference type="Proteomes" id="UP000324143"/>
    </source>
</evidence>
<dbReference type="EMBL" id="VSIX01000049">
    <property type="protein sequence ID" value="TYB31183.1"/>
    <property type="molecule type" value="Genomic_DNA"/>
</dbReference>
<dbReference type="AlphaFoldDB" id="A0A5D0MHU9"/>
<reference evidence="1" key="1">
    <citation type="submission" date="2019-08" db="EMBL/GenBank/DDBJ databases">
        <title>Genomic characterization of a novel candidate phylum (ARYD3) from a high temperature, high salinity tertiary oil reservoir in north central Oklahoma, USA.</title>
        <authorList>
            <person name="Youssef N.H."/>
            <person name="Yadav A."/>
            <person name="Elshahed M.S."/>
        </authorList>
    </citation>
    <scope>NUCLEOTIDE SEQUENCE [LARGE SCALE GENOMIC DNA]</scope>
    <source>
        <strain evidence="1">ARYD3</strain>
    </source>
</reference>
<keyword evidence="2" id="KW-1185">Reference proteome</keyword>
<organism evidence="1 2">
    <name type="scientific">Candidatus Mcinerneyibacterium aminivorans</name>
    <dbReference type="NCBI Taxonomy" id="2703815"/>
    <lineage>
        <taxon>Bacteria</taxon>
        <taxon>Candidatus Macinerneyibacteriota</taxon>
        <taxon>Candidatus Mcinerneyibacteria</taxon>
        <taxon>Candidatus Mcinerneyibacteriales</taxon>
        <taxon>Candidatus Mcinerneyibacteriaceae</taxon>
        <taxon>Candidatus Mcinerneyibacterium</taxon>
    </lineage>
</organism>
<name>A0A5D0MHU9_9BACT</name>
<sequence length="273" mass="32034">MKKLVFSLVLGFVLISAVHSESRYNNQSGISIYKNYKKIASGIKLTDDIFVTKDSILNYNNFYLKKNNDIFYNYEVIYVDRVSGLAFLKIDIPGDKEIFYDQIELNENDPIYIYENNKYHKIGKYVKKIKGYGLLNTDYKKLYVAMPLYNKNKKFIGLLLGYFQKSHYLFLRNNILTFYQNNINSVLNHGKPNLNIIVSEMWHKNGIKVIKSMNNKFKKGDVIVKIEDKNINNVLDFNISLYEYNEKPSIEFFIRRNNGLISIRIEGGSNEEK</sequence>
<comment type="caution">
    <text evidence="1">The sequence shown here is derived from an EMBL/GenBank/DDBJ whole genome shotgun (WGS) entry which is preliminary data.</text>
</comment>
<gene>
    <name evidence="1" type="ORF">FXF47_05390</name>
</gene>
<accession>A0A5D0MHU9</accession>
<dbReference type="Proteomes" id="UP000324143">
    <property type="component" value="Unassembled WGS sequence"/>
</dbReference>
<dbReference type="InterPro" id="IPR036034">
    <property type="entry name" value="PDZ_sf"/>
</dbReference>